<sequence length="86" mass="9825">MSGLRVVNFDKKLCAEKRHHADEVIRLLEEALQLARDGNCQSLAVLMMDVDGNIIDCWHNSDRPYVMVGALESLKTDFIHACIERR</sequence>
<accession>A0A4P8YLQ0</accession>
<name>A0A4P8YLQ0_9ENTR</name>
<dbReference type="AlphaFoldDB" id="A0A4P8YLQ0"/>
<keyword evidence="2" id="KW-1185">Reference proteome</keyword>
<dbReference type="Proteomes" id="UP000302163">
    <property type="component" value="Chromosome"/>
</dbReference>
<dbReference type="KEGG" id="izh:FEM41_19940"/>
<dbReference type="EMBL" id="CP040428">
    <property type="protein sequence ID" value="QCT21761.1"/>
    <property type="molecule type" value="Genomic_DNA"/>
</dbReference>
<protein>
    <submittedName>
        <fullName evidence="1">Uncharacterized protein</fullName>
    </submittedName>
</protein>
<gene>
    <name evidence="1" type="ORF">FEM41_19940</name>
</gene>
<evidence type="ECO:0000313" key="1">
    <source>
        <dbReference type="EMBL" id="QCT21761.1"/>
    </source>
</evidence>
<dbReference type="RefSeq" id="WP_138097917.1">
    <property type="nucleotide sequence ID" value="NZ_CP040428.1"/>
</dbReference>
<dbReference type="OrthoDB" id="6626195at2"/>
<proteinExistence type="predicted"/>
<reference evidence="1 2" key="1">
    <citation type="submission" date="2019-05" db="EMBL/GenBank/DDBJ databases">
        <title>Complete genome sequence of Izhakiella calystegiae KSNA2, an endophyte isolated from beach morning glory (Calystegia soldanella).</title>
        <authorList>
            <person name="Jiang L."/>
            <person name="Jeong J.C."/>
            <person name="Kim C.Y."/>
            <person name="Kim D.H."/>
            <person name="Kim S.W."/>
            <person name="Lee j."/>
        </authorList>
    </citation>
    <scope>NUCLEOTIDE SEQUENCE [LARGE SCALE GENOMIC DNA]</scope>
    <source>
        <strain evidence="1 2">KSNA2</strain>
    </source>
</reference>
<organism evidence="1 2">
    <name type="scientific">Jejubacter calystegiae</name>
    <dbReference type="NCBI Taxonomy" id="2579935"/>
    <lineage>
        <taxon>Bacteria</taxon>
        <taxon>Pseudomonadati</taxon>
        <taxon>Pseudomonadota</taxon>
        <taxon>Gammaproteobacteria</taxon>
        <taxon>Enterobacterales</taxon>
        <taxon>Enterobacteriaceae</taxon>
        <taxon>Jejubacter</taxon>
    </lineage>
</organism>
<evidence type="ECO:0000313" key="2">
    <source>
        <dbReference type="Proteomes" id="UP000302163"/>
    </source>
</evidence>